<dbReference type="Proteomes" id="UP000887575">
    <property type="component" value="Unassembled WGS sequence"/>
</dbReference>
<sequence>MQLIPLILLATLASGDNRIFELTAQAPSFAIHKDRLNNILKSFTIKVTDGSKILVDYTQRGCSKLAENKNCNDTLPFTIEGEIIEEFDEKDKLWNDGPISYLKPRNQYHQYPDPGCVAFKDALDCKDETIYESFAGSDPGSNPNENHQLLNGFGKYLNELVVYSRSTAATILTKVQCTFCLIYATTAFDQHQSMNRISIWTPPYYPWIHDNPDRLAYGADYRVLLGYFPPLLIQPKFTAEIRKLQGGALWFATLQSENPPLTPLYNASITSPIKDPIPLNGTFTQLLWCPRLEQMDKAGFMIVTKEDPDNHVRHYYLDDQTPSMAIHWVFMATFDSILIEIHEPSEILMDWTQYGCAGLDKLDNSTPMRPCADEVPFLLDGAKPDDGNLKQDVIPFAGSKQNNIAFTIGNYYTTHLKLSTRSKVVLTPVLTATNVEFAIAIRASNWVNVTKKLIVLPWRNPEHNDGSMLYIQMKEGWIATVVANPNAPIHGPYGVLKVVGKNYGPYQEIDCPVFRQKTNEEELSCPDETIYESFAGSDPGYSRNQRHFLVDGEAYELKVITRSSATTMQAKSECKYCLQFYMWDNMGPGYYKLSQMSIISPPWHPWIFDEVELTLFVTGGGFVRADIAGYV</sequence>
<organism evidence="2 3">
    <name type="scientific">Mesorhabditis belari</name>
    <dbReference type="NCBI Taxonomy" id="2138241"/>
    <lineage>
        <taxon>Eukaryota</taxon>
        <taxon>Metazoa</taxon>
        <taxon>Ecdysozoa</taxon>
        <taxon>Nematoda</taxon>
        <taxon>Chromadorea</taxon>
        <taxon>Rhabditida</taxon>
        <taxon>Rhabditina</taxon>
        <taxon>Rhabditomorpha</taxon>
        <taxon>Rhabditoidea</taxon>
        <taxon>Rhabditidae</taxon>
        <taxon>Mesorhabditinae</taxon>
        <taxon>Mesorhabditis</taxon>
    </lineage>
</organism>
<dbReference type="WBParaSite" id="MBELARI_LOCUS8209">
    <property type="protein sequence ID" value="MBELARI_LOCUS8209"/>
    <property type="gene ID" value="MBELARI_LOCUS8209"/>
</dbReference>
<feature type="signal peptide" evidence="1">
    <location>
        <begin position="1"/>
        <end position="15"/>
    </location>
</feature>
<name>A0AAF3FQ52_9BILA</name>
<proteinExistence type="predicted"/>
<accession>A0AAF3FQ52</accession>
<evidence type="ECO:0000313" key="3">
    <source>
        <dbReference type="WBParaSite" id="MBELARI_LOCUS8209"/>
    </source>
</evidence>
<reference evidence="3" key="1">
    <citation type="submission" date="2024-02" db="UniProtKB">
        <authorList>
            <consortium name="WormBaseParasite"/>
        </authorList>
    </citation>
    <scope>IDENTIFICATION</scope>
</reference>
<keyword evidence="2" id="KW-1185">Reference proteome</keyword>
<feature type="chain" id="PRO_5042111805" evidence="1">
    <location>
        <begin position="16"/>
        <end position="631"/>
    </location>
</feature>
<evidence type="ECO:0000313" key="2">
    <source>
        <dbReference type="Proteomes" id="UP000887575"/>
    </source>
</evidence>
<dbReference type="AlphaFoldDB" id="A0AAF3FQ52"/>
<protein>
    <submittedName>
        <fullName evidence="3">Uncharacterized protein</fullName>
    </submittedName>
</protein>
<evidence type="ECO:0000256" key="1">
    <source>
        <dbReference type="SAM" id="SignalP"/>
    </source>
</evidence>
<keyword evidence="1" id="KW-0732">Signal</keyword>